<proteinExistence type="predicted"/>
<accession>A0ABU2HHF7</accession>
<gene>
    <name evidence="1" type="ORF">RKA07_10455</name>
</gene>
<evidence type="ECO:0000313" key="2">
    <source>
        <dbReference type="Proteomes" id="UP001267407"/>
    </source>
</evidence>
<dbReference type="EMBL" id="JAVMBO010000014">
    <property type="protein sequence ID" value="MDS1310508.1"/>
    <property type="molecule type" value="Genomic_DNA"/>
</dbReference>
<dbReference type="RefSeq" id="WP_310966293.1">
    <property type="nucleotide sequence ID" value="NZ_JAVMBO010000014.1"/>
</dbReference>
<sequence>MINSEIEKWIQDSAKYLREKQSRDVEFEGRELGEGQSQTLRDEIKLKLEVACQKAKALQDALYPLVMQAQNLPFNGMEKHIAEANDAACKTWVACTLALNDTLPRPRSRAMQYHQAAARLAVAMDRGRAARGITKRIIEESGLGADYSEQSLDNWLREARKDPMT</sequence>
<organism evidence="1 2">
    <name type="scientific">Marinobacter xiaoshiensis</name>
    <dbReference type="NCBI Taxonomy" id="3073652"/>
    <lineage>
        <taxon>Bacteria</taxon>
        <taxon>Pseudomonadati</taxon>
        <taxon>Pseudomonadota</taxon>
        <taxon>Gammaproteobacteria</taxon>
        <taxon>Pseudomonadales</taxon>
        <taxon>Marinobacteraceae</taxon>
        <taxon>Marinobacter</taxon>
    </lineage>
</organism>
<evidence type="ECO:0000313" key="1">
    <source>
        <dbReference type="EMBL" id="MDS1310508.1"/>
    </source>
</evidence>
<keyword evidence="2" id="KW-1185">Reference proteome</keyword>
<comment type="caution">
    <text evidence="1">The sequence shown here is derived from an EMBL/GenBank/DDBJ whole genome shotgun (WGS) entry which is preliminary data.</text>
</comment>
<name>A0ABU2HHF7_9GAMM</name>
<reference evidence="1" key="1">
    <citation type="submission" date="2023-09" db="EMBL/GenBank/DDBJ databases">
        <title>Marinobacter sediminicola sp. nov. and Marinobacter maritimum sp. nov., isolated from marine sediment.</title>
        <authorList>
            <person name="An J."/>
        </authorList>
    </citation>
    <scope>NUCLEOTIDE SEQUENCE</scope>
    <source>
        <strain evidence="1">F60267</strain>
    </source>
</reference>
<protein>
    <submittedName>
        <fullName evidence="1">Uncharacterized protein</fullName>
    </submittedName>
</protein>
<dbReference type="Proteomes" id="UP001267407">
    <property type="component" value="Unassembled WGS sequence"/>
</dbReference>